<evidence type="ECO:0000256" key="8">
    <source>
        <dbReference type="ARBA" id="ARBA00023136"/>
    </source>
</evidence>
<name>A0A9D1X5F8_9FIRM</name>
<dbReference type="CDD" id="cd06503">
    <property type="entry name" value="ATP-synt_Fo_b"/>
    <property type="match status" value="1"/>
</dbReference>
<evidence type="ECO:0000256" key="12">
    <source>
        <dbReference type="RuleBase" id="RU003848"/>
    </source>
</evidence>
<evidence type="ECO:0000313" key="14">
    <source>
        <dbReference type="Proteomes" id="UP000886805"/>
    </source>
</evidence>
<evidence type="ECO:0000256" key="7">
    <source>
        <dbReference type="ARBA" id="ARBA00023065"/>
    </source>
</evidence>
<evidence type="ECO:0000256" key="1">
    <source>
        <dbReference type="ARBA" id="ARBA00005513"/>
    </source>
</evidence>
<proteinExistence type="inferred from homology"/>
<dbReference type="Proteomes" id="UP000886805">
    <property type="component" value="Unassembled WGS sequence"/>
</dbReference>
<gene>
    <name evidence="13" type="ORF">H9849_09635</name>
</gene>
<dbReference type="AlphaFoldDB" id="A0A9D1X5F8"/>
<dbReference type="GO" id="GO:0015986">
    <property type="term" value="P:proton motive force-driven ATP synthesis"/>
    <property type="evidence" value="ECO:0007669"/>
    <property type="project" value="InterPro"/>
</dbReference>
<dbReference type="GO" id="GO:0012505">
    <property type="term" value="C:endomembrane system"/>
    <property type="evidence" value="ECO:0007669"/>
    <property type="project" value="UniProtKB-SubCell"/>
</dbReference>
<evidence type="ECO:0000256" key="5">
    <source>
        <dbReference type="ARBA" id="ARBA00022781"/>
    </source>
</evidence>
<evidence type="ECO:0000256" key="4">
    <source>
        <dbReference type="ARBA" id="ARBA00022692"/>
    </source>
</evidence>
<reference evidence="13" key="1">
    <citation type="journal article" date="2021" name="PeerJ">
        <title>Extensive microbial diversity within the chicken gut microbiome revealed by metagenomics and culture.</title>
        <authorList>
            <person name="Gilroy R."/>
            <person name="Ravi A."/>
            <person name="Getino M."/>
            <person name="Pursley I."/>
            <person name="Horton D.L."/>
            <person name="Alikhan N.F."/>
            <person name="Baker D."/>
            <person name="Gharbi K."/>
            <person name="Hall N."/>
            <person name="Watson M."/>
            <person name="Adriaenssens E.M."/>
            <person name="Foster-Nyarko E."/>
            <person name="Jarju S."/>
            <person name="Secka A."/>
            <person name="Antonio M."/>
            <person name="Oren A."/>
            <person name="Chaudhuri R.R."/>
            <person name="La Ragione R."/>
            <person name="Hildebrand F."/>
            <person name="Pallen M.J."/>
        </authorList>
    </citation>
    <scope>NUCLEOTIDE SEQUENCE</scope>
    <source>
        <strain evidence="13">ChiSxjej3B15-1167</strain>
    </source>
</reference>
<dbReference type="InterPro" id="IPR050059">
    <property type="entry name" value="ATP_synthase_B_chain"/>
</dbReference>
<dbReference type="GO" id="GO:0046961">
    <property type="term" value="F:proton-transporting ATPase activity, rotational mechanism"/>
    <property type="evidence" value="ECO:0007669"/>
    <property type="project" value="TreeGrafter"/>
</dbReference>
<sequence length="146" mass="16918">MAASYLLLDPVRKILNDRKERVMREQREALENREAAVRMREEYDGKLKEIDKVAEQILGDSRKKALQRENEIIMNAKEEAGRIIAGARQEAELEQRRVNDEVKQEIISVASLLSEKLVASSLDREQQDALIEQTLKEIGDDTWRNE</sequence>
<comment type="caution">
    <text evidence="13">The sequence shown here is derived from an EMBL/GenBank/DDBJ whole genome shotgun (WGS) entry which is preliminary data.</text>
</comment>
<keyword evidence="3 12" id="KW-0138">CF(0)</keyword>
<keyword evidence="6" id="KW-1133">Transmembrane helix</keyword>
<keyword evidence="2 12" id="KW-0813">Transport</keyword>
<dbReference type="Pfam" id="PF00430">
    <property type="entry name" value="ATP-synt_B"/>
    <property type="match status" value="1"/>
</dbReference>
<accession>A0A9D1X5F8</accession>
<keyword evidence="8" id="KW-0472">Membrane</keyword>
<keyword evidence="4 12" id="KW-0812">Transmembrane</keyword>
<comment type="subcellular location">
    <subcellularLocation>
        <location evidence="11">Endomembrane system</location>
        <topology evidence="11">Single-pass membrane protein</topology>
    </subcellularLocation>
</comment>
<dbReference type="PANTHER" id="PTHR33445:SF1">
    <property type="entry name" value="ATP SYNTHASE SUBUNIT B"/>
    <property type="match status" value="1"/>
</dbReference>
<evidence type="ECO:0000256" key="11">
    <source>
        <dbReference type="ARBA" id="ARBA00037847"/>
    </source>
</evidence>
<evidence type="ECO:0000256" key="6">
    <source>
        <dbReference type="ARBA" id="ARBA00022989"/>
    </source>
</evidence>
<protein>
    <submittedName>
        <fullName evidence="13">ATP synthase F0 subunit B</fullName>
    </submittedName>
</protein>
<organism evidence="13 14">
    <name type="scientific">Candidatus Anaerobutyricum stercoripullorum</name>
    <dbReference type="NCBI Taxonomy" id="2838456"/>
    <lineage>
        <taxon>Bacteria</taxon>
        <taxon>Bacillati</taxon>
        <taxon>Bacillota</taxon>
        <taxon>Clostridia</taxon>
        <taxon>Lachnospirales</taxon>
        <taxon>Lachnospiraceae</taxon>
        <taxon>Anaerobutyricum</taxon>
    </lineage>
</organism>
<evidence type="ECO:0000256" key="10">
    <source>
        <dbReference type="ARBA" id="ARBA00025198"/>
    </source>
</evidence>
<keyword evidence="9" id="KW-0066">ATP synthesis</keyword>
<comment type="function">
    <text evidence="10">F(1)F(0) ATP synthase produces ATP from ADP in the presence of a proton or sodium gradient. F-type ATPases consist of two structural domains, F(1) containing the extramembraneous catalytic core and F(0) containing the membrane proton channel, linked together by a central stalk and a peripheral stalk. During catalysis, ATP synthesis in the catalytic domain of F(1) is coupled via a rotary mechanism of the central stalk subunits to proton translocation.</text>
</comment>
<keyword evidence="5 12" id="KW-0375">Hydrogen ion transport</keyword>
<evidence type="ECO:0000256" key="2">
    <source>
        <dbReference type="ARBA" id="ARBA00022448"/>
    </source>
</evidence>
<evidence type="ECO:0000313" key="13">
    <source>
        <dbReference type="EMBL" id="HIX73268.1"/>
    </source>
</evidence>
<dbReference type="InterPro" id="IPR002146">
    <property type="entry name" value="ATP_synth_b/b'su_bac/chlpt"/>
</dbReference>
<evidence type="ECO:0000256" key="3">
    <source>
        <dbReference type="ARBA" id="ARBA00022547"/>
    </source>
</evidence>
<dbReference type="PANTHER" id="PTHR33445">
    <property type="entry name" value="ATP SYNTHASE SUBUNIT B', CHLOROPLASTIC"/>
    <property type="match status" value="1"/>
</dbReference>
<dbReference type="GO" id="GO:0045259">
    <property type="term" value="C:proton-transporting ATP synthase complex"/>
    <property type="evidence" value="ECO:0007669"/>
    <property type="project" value="UniProtKB-KW"/>
</dbReference>
<comment type="similarity">
    <text evidence="1 12">Belongs to the ATPase B chain family.</text>
</comment>
<keyword evidence="7 12" id="KW-0406">Ion transport</keyword>
<dbReference type="EMBL" id="DXEQ01000289">
    <property type="protein sequence ID" value="HIX73268.1"/>
    <property type="molecule type" value="Genomic_DNA"/>
</dbReference>
<reference evidence="13" key="2">
    <citation type="submission" date="2021-04" db="EMBL/GenBank/DDBJ databases">
        <authorList>
            <person name="Gilroy R."/>
        </authorList>
    </citation>
    <scope>NUCLEOTIDE SEQUENCE</scope>
    <source>
        <strain evidence="13">ChiSxjej3B15-1167</strain>
    </source>
</reference>
<evidence type="ECO:0000256" key="9">
    <source>
        <dbReference type="ARBA" id="ARBA00023310"/>
    </source>
</evidence>